<organism evidence="1">
    <name type="scientific">Streptomyces sp. NBC_00060</name>
    <dbReference type="NCBI Taxonomy" id="2975636"/>
    <lineage>
        <taxon>Bacteria</taxon>
        <taxon>Bacillati</taxon>
        <taxon>Actinomycetota</taxon>
        <taxon>Actinomycetes</taxon>
        <taxon>Kitasatosporales</taxon>
        <taxon>Streptomycetaceae</taxon>
        <taxon>Streptomyces</taxon>
    </lineage>
</organism>
<evidence type="ECO:0000313" key="1">
    <source>
        <dbReference type="EMBL" id="WTU43162.1"/>
    </source>
</evidence>
<sequence>MTPDVWSTEVRRRLALGRLLPLGDAADGAWVTERAAGAVLRAACASVPGLAVTSLRLALADPAAAGVPAVPPPPSGLPPGDVRAVVEVAVWGDGRPRTEGVREAMLSASSARLGLRLSRVDIRVTSLLDAPAHPAPPDPPPGVHPGPPLSVPGVAFLTSELAGPLGATPECLEVAVAPGHRAVEVVREVRAVVGGGVAVLVTWAG</sequence>
<reference evidence="1" key="1">
    <citation type="submission" date="2022-10" db="EMBL/GenBank/DDBJ databases">
        <title>The complete genomes of actinobacterial strains from the NBC collection.</title>
        <authorList>
            <person name="Joergensen T.S."/>
            <person name="Alvarez Arevalo M."/>
            <person name="Sterndorff E.B."/>
            <person name="Faurdal D."/>
            <person name="Vuksanovic O."/>
            <person name="Mourched A.-S."/>
            <person name="Charusanti P."/>
            <person name="Shaw S."/>
            <person name="Blin K."/>
            <person name="Weber T."/>
        </authorList>
    </citation>
    <scope>NUCLEOTIDE SEQUENCE</scope>
    <source>
        <strain evidence="1">NBC_00060</strain>
    </source>
</reference>
<proteinExistence type="predicted"/>
<accession>A0AAU2H496</accession>
<gene>
    <name evidence="1" type="ORF">OHV25_28015</name>
</gene>
<name>A0AAU2H496_9ACTN</name>
<dbReference type="EMBL" id="CP108253">
    <property type="protein sequence ID" value="WTU43162.1"/>
    <property type="molecule type" value="Genomic_DNA"/>
</dbReference>
<protein>
    <submittedName>
        <fullName evidence="1">Nucleopolyhedrovirus P10 family protein</fullName>
    </submittedName>
</protein>
<dbReference type="AlphaFoldDB" id="A0AAU2H496"/>